<gene>
    <name evidence="2" type="ORF">J437_LFUL018919</name>
</gene>
<keyword evidence="1" id="KW-1133">Transmembrane helix</keyword>
<evidence type="ECO:0000313" key="2">
    <source>
        <dbReference type="EMBL" id="KAG8239129.1"/>
    </source>
</evidence>
<feature type="transmembrane region" description="Helical" evidence="1">
    <location>
        <begin position="39"/>
        <end position="61"/>
    </location>
</feature>
<proteinExistence type="predicted"/>
<dbReference type="EMBL" id="KZ309519">
    <property type="protein sequence ID" value="KAG8239129.1"/>
    <property type="molecule type" value="Genomic_DNA"/>
</dbReference>
<dbReference type="Proteomes" id="UP000792457">
    <property type="component" value="Unassembled WGS sequence"/>
</dbReference>
<keyword evidence="1" id="KW-0812">Transmembrane</keyword>
<reference evidence="2" key="1">
    <citation type="submission" date="2013-04" db="EMBL/GenBank/DDBJ databases">
        <authorList>
            <person name="Qu J."/>
            <person name="Murali S.C."/>
            <person name="Bandaranaike D."/>
            <person name="Bellair M."/>
            <person name="Blankenburg K."/>
            <person name="Chao H."/>
            <person name="Dinh H."/>
            <person name="Doddapaneni H."/>
            <person name="Downs B."/>
            <person name="Dugan-Rocha S."/>
            <person name="Elkadiri S."/>
            <person name="Gnanaolivu R.D."/>
            <person name="Hernandez B."/>
            <person name="Javaid M."/>
            <person name="Jayaseelan J.C."/>
            <person name="Lee S."/>
            <person name="Li M."/>
            <person name="Ming W."/>
            <person name="Munidasa M."/>
            <person name="Muniz J."/>
            <person name="Nguyen L."/>
            <person name="Ongeri F."/>
            <person name="Osuji N."/>
            <person name="Pu L.-L."/>
            <person name="Puazo M."/>
            <person name="Qu C."/>
            <person name="Quiroz J."/>
            <person name="Raj R."/>
            <person name="Weissenberger G."/>
            <person name="Xin Y."/>
            <person name="Zou X."/>
            <person name="Han Y."/>
            <person name="Richards S."/>
            <person name="Worley K."/>
            <person name="Muzny D."/>
            <person name="Gibbs R."/>
        </authorList>
    </citation>
    <scope>NUCLEOTIDE SEQUENCE</scope>
    <source>
        <strain evidence="2">Sampled in the wild</strain>
    </source>
</reference>
<keyword evidence="3" id="KW-1185">Reference proteome</keyword>
<reference evidence="2" key="2">
    <citation type="submission" date="2017-10" db="EMBL/GenBank/DDBJ databases">
        <title>Ladona fulva Genome sequencing and assembly.</title>
        <authorList>
            <person name="Murali S."/>
            <person name="Richards S."/>
            <person name="Bandaranaike D."/>
            <person name="Bellair M."/>
            <person name="Blankenburg K."/>
            <person name="Chao H."/>
            <person name="Dinh H."/>
            <person name="Doddapaneni H."/>
            <person name="Dugan-Rocha S."/>
            <person name="Elkadiri S."/>
            <person name="Gnanaolivu R."/>
            <person name="Hernandez B."/>
            <person name="Skinner E."/>
            <person name="Javaid M."/>
            <person name="Lee S."/>
            <person name="Li M."/>
            <person name="Ming W."/>
            <person name="Munidasa M."/>
            <person name="Muniz J."/>
            <person name="Nguyen L."/>
            <person name="Hughes D."/>
            <person name="Osuji N."/>
            <person name="Pu L.-L."/>
            <person name="Puazo M."/>
            <person name="Qu C."/>
            <person name="Quiroz J."/>
            <person name="Raj R."/>
            <person name="Weissenberger G."/>
            <person name="Xin Y."/>
            <person name="Zou X."/>
            <person name="Han Y."/>
            <person name="Worley K."/>
            <person name="Muzny D."/>
            <person name="Gibbs R."/>
        </authorList>
    </citation>
    <scope>NUCLEOTIDE SEQUENCE</scope>
    <source>
        <strain evidence="2">Sampled in the wild</strain>
    </source>
</reference>
<protein>
    <submittedName>
        <fullName evidence="2">Uncharacterized protein</fullName>
    </submittedName>
</protein>
<comment type="caution">
    <text evidence="2">The sequence shown here is derived from an EMBL/GenBank/DDBJ whole genome shotgun (WGS) entry which is preliminary data.</text>
</comment>
<organism evidence="2 3">
    <name type="scientific">Ladona fulva</name>
    <name type="common">Scarce chaser dragonfly</name>
    <name type="synonym">Libellula fulva</name>
    <dbReference type="NCBI Taxonomy" id="123851"/>
    <lineage>
        <taxon>Eukaryota</taxon>
        <taxon>Metazoa</taxon>
        <taxon>Ecdysozoa</taxon>
        <taxon>Arthropoda</taxon>
        <taxon>Hexapoda</taxon>
        <taxon>Insecta</taxon>
        <taxon>Pterygota</taxon>
        <taxon>Palaeoptera</taxon>
        <taxon>Odonata</taxon>
        <taxon>Epiprocta</taxon>
        <taxon>Anisoptera</taxon>
        <taxon>Libelluloidea</taxon>
        <taxon>Libellulidae</taxon>
        <taxon>Ladona</taxon>
    </lineage>
</organism>
<evidence type="ECO:0000256" key="1">
    <source>
        <dbReference type="SAM" id="Phobius"/>
    </source>
</evidence>
<evidence type="ECO:0000313" key="3">
    <source>
        <dbReference type="Proteomes" id="UP000792457"/>
    </source>
</evidence>
<dbReference type="AlphaFoldDB" id="A0A8K0KRH4"/>
<feature type="transmembrane region" description="Helical" evidence="1">
    <location>
        <begin position="68"/>
        <end position="87"/>
    </location>
</feature>
<sequence>MHPTKAICISTSKTPPSSTAFHYQFCFNFCLSVQSSFCFVVIIILYSVSIICFSICVIYVVCLILTHLSLYFQFKFLLSFVYLISVYI</sequence>
<keyword evidence="1" id="KW-0472">Membrane</keyword>
<name>A0A8K0KRH4_LADFU</name>
<accession>A0A8K0KRH4</accession>